<dbReference type="PANTHER" id="PTHR30006:SF25">
    <property type="entry name" value="PHOSPHOGLYCERATE TRANSPORT REGULATORY PROTEIN PGTC"/>
    <property type="match status" value="1"/>
</dbReference>
<dbReference type="GO" id="GO:0030288">
    <property type="term" value="C:outer membrane-bounded periplasmic space"/>
    <property type="evidence" value="ECO:0007669"/>
    <property type="project" value="TreeGrafter"/>
</dbReference>
<accession>A0AAE3N261</accession>
<dbReference type="PANTHER" id="PTHR30006">
    <property type="entry name" value="THIAMINE-BINDING PERIPLASMIC PROTEIN-RELATED"/>
    <property type="match status" value="1"/>
</dbReference>
<dbReference type="RefSeq" id="WP_306412906.1">
    <property type="nucleotide sequence ID" value="NZ_JANFPI010000007.1"/>
</dbReference>
<dbReference type="Gene3D" id="3.40.190.10">
    <property type="entry name" value="Periplasmic binding protein-like II"/>
    <property type="match status" value="2"/>
</dbReference>
<evidence type="ECO:0000313" key="4">
    <source>
        <dbReference type="EMBL" id="MCX8999418.1"/>
    </source>
</evidence>
<proteinExistence type="predicted"/>
<organism evidence="4 5">
    <name type="scientific">Ectorhizobium quercum</name>
    <dbReference type="NCBI Taxonomy" id="2965071"/>
    <lineage>
        <taxon>Bacteria</taxon>
        <taxon>Pseudomonadati</taxon>
        <taxon>Pseudomonadota</taxon>
        <taxon>Alphaproteobacteria</taxon>
        <taxon>Hyphomicrobiales</taxon>
        <taxon>Rhizobiaceae</taxon>
        <taxon>Ectorhizobium</taxon>
    </lineage>
</organism>
<reference evidence="4" key="1">
    <citation type="submission" date="2022-07" db="EMBL/GenBank/DDBJ databases">
        <title>Ectorhizobium quercum gen.nov., sp. nov.</title>
        <authorList>
            <person name="Ma T."/>
            <person name="Li Y."/>
        </authorList>
    </citation>
    <scope>NUCLEOTIDE SEQUENCE</scope>
    <source>
        <strain evidence="4">BDR2-2</strain>
    </source>
</reference>
<feature type="signal peptide" evidence="3">
    <location>
        <begin position="1"/>
        <end position="24"/>
    </location>
</feature>
<feature type="chain" id="PRO_5042061902" evidence="3">
    <location>
        <begin position="25"/>
        <end position="357"/>
    </location>
</feature>
<name>A0AAE3N261_9HYPH</name>
<dbReference type="Pfam" id="PF13416">
    <property type="entry name" value="SBP_bac_8"/>
    <property type="match status" value="1"/>
</dbReference>
<evidence type="ECO:0000256" key="2">
    <source>
        <dbReference type="ARBA" id="ARBA00022764"/>
    </source>
</evidence>
<dbReference type="AlphaFoldDB" id="A0AAE3N261"/>
<evidence type="ECO:0000313" key="5">
    <source>
        <dbReference type="Proteomes" id="UP001208771"/>
    </source>
</evidence>
<comment type="caution">
    <text evidence="4">The sequence shown here is derived from an EMBL/GenBank/DDBJ whole genome shotgun (WGS) entry which is preliminary data.</text>
</comment>
<dbReference type="InterPro" id="IPR006059">
    <property type="entry name" value="SBP"/>
</dbReference>
<evidence type="ECO:0000256" key="1">
    <source>
        <dbReference type="ARBA" id="ARBA00022729"/>
    </source>
</evidence>
<sequence length="357" mass="38971">MRNLRLAGMVMSIAALLGGGVALAAPAEEVVEGSKQENQLLVYSNMGTDNWNPILKAFNQHYPWIKVETLNLGASEPISRYEAETGTGNSSADFIVTGSIADWIRFADKKLASDYVSSEDAGLPDWSKPFPGIYTFSTDPMVLGYSKLLLTEEQQPDNFADFAKVVGENPALFKGKVGSYAVDGFGGSINWAFVRQHGDKAWEWLDAIGPSVKAGDGSGAMIEKLSRGEYTAVYFLSGPVIMPKMEAGLGQVIEWKYITDGTPVFMRGMAVTGKAKNVNSAKLLLDFILSPEGQIAVSEAGFMPYREGLPADQLRFDSLEQLKERIGEQNIITINYDPDMLTGFDAFTKRWAKAMGQ</sequence>
<keyword evidence="1 3" id="KW-0732">Signal</keyword>
<gene>
    <name evidence="4" type="ORF">NOF55_20120</name>
</gene>
<dbReference type="Proteomes" id="UP001208771">
    <property type="component" value="Unassembled WGS sequence"/>
</dbReference>
<keyword evidence="2" id="KW-0574">Periplasm</keyword>
<protein>
    <submittedName>
        <fullName evidence="4">Extracellular solute-binding protein</fullName>
    </submittedName>
</protein>
<evidence type="ECO:0000256" key="3">
    <source>
        <dbReference type="SAM" id="SignalP"/>
    </source>
</evidence>
<dbReference type="SUPFAM" id="SSF53850">
    <property type="entry name" value="Periplasmic binding protein-like II"/>
    <property type="match status" value="1"/>
</dbReference>
<keyword evidence="5" id="KW-1185">Reference proteome</keyword>
<dbReference type="EMBL" id="JANFPI010000007">
    <property type="protein sequence ID" value="MCX8999418.1"/>
    <property type="molecule type" value="Genomic_DNA"/>
</dbReference>